<evidence type="ECO:0000313" key="2">
    <source>
        <dbReference type="EMBL" id="NIG17450.1"/>
    </source>
</evidence>
<dbReference type="Proteomes" id="UP001515780">
    <property type="component" value="Unassembled WGS sequence"/>
</dbReference>
<keyword evidence="1" id="KW-1133">Transmembrane helix</keyword>
<name>A0ABX0RIH7_9GAMM</name>
<keyword evidence="1" id="KW-0472">Membrane</keyword>
<gene>
    <name evidence="2" type="ORF">F3J37_01995</name>
</gene>
<reference evidence="2 3" key="1">
    <citation type="journal article" date="2019" name="bioRxiv">
        <title>Bacteria contribute to plant secondary compound degradation in a generalist herbivore system.</title>
        <authorList>
            <person name="Francoeur C.B."/>
            <person name="Khadempour L."/>
            <person name="Moreira-Soto R.D."/>
            <person name="Gotting K."/>
            <person name="Book A.J."/>
            <person name="Pinto-Tomas A.A."/>
            <person name="Keefover-Ring K."/>
            <person name="Currie C.R."/>
        </authorList>
    </citation>
    <scope>NUCLEOTIDE SEQUENCE [LARGE SCALE GENOMIC DNA]</scope>
    <source>
        <strain evidence="2">Al-1710</strain>
    </source>
</reference>
<sequence>MKSLRVGVLLVLIIVAIVLIGMIAVPIINKPDKVVTADITACQHYDSRTIVRKVVAARTGEHEGFDDFSKVQDAAQKAHLLVDVDNASLSDNIWMVPFSQRSDTNGTQNGMALLDCSRDSVEFGGI</sequence>
<keyword evidence="1" id="KW-0812">Transmembrane</keyword>
<keyword evidence="3" id="KW-1185">Reference proteome</keyword>
<dbReference type="EMBL" id="VWXC01000001">
    <property type="protein sequence ID" value="NIG17450.1"/>
    <property type="molecule type" value="Genomic_DNA"/>
</dbReference>
<proteinExistence type="predicted"/>
<comment type="caution">
    <text evidence="2">The sequence shown here is derived from an EMBL/GenBank/DDBJ whole genome shotgun (WGS) entry which is preliminary data.</text>
</comment>
<accession>A0ABX0RIH7</accession>
<organism evidence="2 3">
    <name type="scientific">Candidatus Pantoea communis</name>
    <dbReference type="NCBI Taxonomy" id="2608354"/>
    <lineage>
        <taxon>Bacteria</taxon>
        <taxon>Pseudomonadati</taxon>
        <taxon>Pseudomonadota</taxon>
        <taxon>Gammaproteobacteria</taxon>
        <taxon>Enterobacterales</taxon>
        <taxon>Erwiniaceae</taxon>
        <taxon>Pantoea</taxon>
    </lineage>
</organism>
<feature type="transmembrane region" description="Helical" evidence="1">
    <location>
        <begin position="6"/>
        <end position="28"/>
    </location>
</feature>
<evidence type="ECO:0000256" key="1">
    <source>
        <dbReference type="SAM" id="Phobius"/>
    </source>
</evidence>
<protein>
    <submittedName>
        <fullName evidence="2">Uncharacterized protein</fullName>
    </submittedName>
</protein>
<evidence type="ECO:0000313" key="3">
    <source>
        <dbReference type="Proteomes" id="UP001515780"/>
    </source>
</evidence>
<dbReference type="RefSeq" id="WP_166931449.1">
    <property type="nucleotide sequence ID" value="NZ_VWXC01000001.1"/>
</dbReference>